<sequence>MAKKAKKNNNDVEFFTHILPDNISANINVAQLGRVDRIYADGKKAQVQPLAMKSDGNSRAPLVGVHIGRMLRDEVHVGDVVVILFIDRSIAAFNGSNDEFPLSNTRMHSLNDAFIIEVY</sequence>
<reference evidence="2" key="1">
    <citation type="submission" date="2020-02" db="EMBL/GenBank/DDBJ databases">
        <authorList>
            <person name="Fontana A."/>
            <person name="Patrone V."/>
            <person name="Morelli L."/>
        </authorList>
    </citation>
    <scope>NUCLEOTIDE SEQUENCE</scope>
    <source>
        <strain evidence="1">CCUG 30943</strain>
        <strain evidence="2">CCUG 43002</strain>
    </source>
</reference>
<dbReference type="EMBL" id="JAAOCP010000001">
    <property type="protein sequence ID" value="MBJ7637893.1"/>
    <property type="molecule type" value="Genomic_DNA"/>
</dbReference>
<organism evidence="2 3">
    <name type="scientific">Weissella confusa</name>
    <name type="common">Lactobacillus confusus</name>
    <dbReference type="NCBI Taxonomy" id="1583"/>
    <lineage>
        <taxon>Bacteria</taxon>
        <taxon>Bacillati</taxon>
        <taxon>Bacillota</taxon>
        <taxon>Bacilli</taxon>
        <taxon>Lactobacillales</taxon>
        <taxon>Lactobacillaceae</taxon>
        <taxon>Weissella</taxon>
    </lineage>
</organism>
<keyword evidence="3" id="KW-1185">Reference proteome</keyword>
<dbReference type="RefSeq" id="WP_112465090.1">
    <property type="nucleotide sequence ID" value="NZ_CP027565.1"/>
</dbReference>
<reference evidence="2 3" key="2">
    <citation type="journal article" date="2021" name="Int. J. Food Microbiol.">
        <title>Safety demonstration of a microbial species for use in the food chain: Weissella confusa.</title>
        <authorList>
            <person name="Bourdichon F."/>
            <person name="Patrone V."/>
            <person name="Fontana A."/>
            <person name="Milani G."/>
            <person name="Morelli L."/>
        </authorList>
    </citation>
    <scope>NUCLEOTIDE SEQUENCE [LARGE SCALE GENOMIC DNA]</scope>
    <source>
        <strain evidence="1">CCUG 30943</strain>
        <strain evidence="2 3">CCUG 43002</strain>
    </source>
</reference>
<evidence type="ECO:0000313" key="1">
    <source>
        <dbReference type="EMBL" id="MBJ7631699.1"/>
    </source>
</evidence>
<dbReference type="InterPro" id="IPR037026">
    <property type="entry name" value="Vgr_OB-fold_dom_sf"/>
</dbReference>
<dbReference type="OrthoDB" id="9796770at2"/>
<dbReference type="Proteomes" id="UP000808038">
    <property type="component" value="Unassembled WGS sequence"/>
</dbReference>
<protein>
    <submittedName>
        <fullName evidence="2">ABC transporter substrate-binding protein</fullName>
    </submittedName>
</protein>
<evidence type="ECO:0000313" key="2">
    <source>
        <dbReference type="EMBL" id="MBJ7637893.1"/>
    </source>
</evidence>
<dbReference type="EMBL" id="JAAOCX010000001">
    <property type="protein sequence ID" value="MBJ7631699.1"/>
    <property type="molecule type" value="Genomic_DNA"/>
</dbReference>
<evidence type="ECO:0000313" key="3">
    <source>
        <dbReference type="Proteomes" id="UP000728106"/>
    </source>
</evidence>
<comment type="caution">
    <text evidence="2">The sequence shown here is derived from an EMBL/GenBank/DDBJ whole genome shotgun (WGS) entry which is preliminary data.</text>
</comment>
<dbReference type="Gene3D" id="2.40.50.230">
    <property type="entry name" value="Gp5 N-terminal domain"/>
    <property type="match status" value="1"/>
</dbReference>
<accession>A0A329G0V6</accession>
<gene>
    <name evidence="2" type="ORF">HAU20_00455</name>
    <name evidence="1" type="ORF">HAU43_01030</name>
</gene>
<dbReference type="Proteomes" id="UP000728106">
    <property type="component" value="Unassembled WGS sequence"/>
</dbReference>
<proteinExistence type="predicted"/>
<name>A0A329G0V6_WEICO</name>
<dbReference type="AlphaFoldDB" id="A0A329G0V6"/>